<proteinExistence type="inferred from homology"/>
<protein>
    <recommendedName>
        <fullName evidence="8">Rhodopsin domain-containing protein</fullName>
    </recommendedName>
</protein>
<evidence type="ECO:0000256" key="4">
    <source>
        <dbReference type="ARBA" id="ARBA00023136"/>
    </source>
</evidence>
<comment type="similarity">
    <text evidence="5">Belongs to the SAT4 family.</text>
</comment>
<sequence>MLALTRRQLFAVGMTCTVMLANALYGWDRHVWDIPTSEIASANKIAFAAKLMFTLAATFTRLSLICFYYRLVKDSGMKWFKYVLHAALLWTLAVGIGFVCMCCLSLDPKITLIIARPVEAYWVFPPTSGHCLDEGKVVLGSGVINCFSDLLTTVLPIPIVARLQMPRRQRFGVCVLLCLGFIVTIAGIVRTYFIWKSLIAQYDETWWAYPLWIAAAVEIDLAVICACAPAWKSLLQPPIVSMSHRLSSKLSSLRSPQSSRRSSPPEPPSKKGLVFSPLRSLPWFQISRLNFEKSQTTSSIEKGLSEDPVKAEDGVEQEGKDVGMREFRHSEITLDPEMGIRPATPSLHIIMRQSVEQQVACIVPAESTHRRSGQWLAEELGMKRLFSSRK</sequence>
<dbReference type="Proteomes" id="UP001274830">
    <property type="component" value="Unassembled WGS sequence"/>
</dbReference>
<dbReference type="Pfam" id="PF20684">
    <property type="entry name" value="Fung_rhodopsin"/>
    <property type="match status" value="1"/>
</dbReference>
<dbReference type="GO" id="GO:0016020">
    <property type="term" value="C:membrane"/>
    <property type="evidence" value="ECO:0007669"/>
    <property type="project" value="UniProtKB-SubCell"/>
</dbReference>
<evidence type="ECO:0000256" key="2">
    <source>
        <dbReference type="ARBA" id="ARBA00022692"/>
    </source>
</evidence>
<feature type="compositionally biased region" description="Basic and acidic residues" evidence="6">
    <location>
        <begin position="303"/>
        <end position="319"/>
    </location>
</feature>
<dbReference type="EMBL" id="JAUTXT010000017">
    <property type="protein sequence ID" value="KAK3674979.1"/>
    <property type="molecule type" value="Genomic_DNA"/>
</dbReference>
<feature type="transmembrane region" description="Helical" evidence="7">
    <location>
        <begin position="173"/>
        <end position="195"/>
    </location>
</feature>
<evidence type="ECO:0000256" key="5">
    <source>
        <dbReference type="ARBA" id="ARBA00038359"/>
    </source>
</evidence>
<keyword evidence="10" id="KW-1185">Reference proteome</keyword>
<feature type="transmembrane region" description="Helical" evidence="7">
    <location>
        <begin position="207"/>
        <end position="231"/>
    </location>
</feature>
<dbReference type="AlphaFoldDB" id="A0AAE0WNB6"/>
<dbReference type="PANTHER" id="PTHR33048:SF129">
    <property type="entry name" value="INTEGRAL MEMBRANE PROTEIN-RELATED"/>
    <property type="match status" value="1"/>
</dbReference>
<feature type="transmembrane region" description="Helical" evidence="7">
    <location>
        <begin position="83"/>
        <end position="107"/>
    </location>
</feature>
<feature type="transmembrane region" description="Helical" evidence="7">
    <location>
        <begin position="47"/>
        <end position="71"/>
    </location>
</feature>
<evidence type="ECO:0000256" key="3">
    <source>
        <dbReference type="ARBA" id="ARBA00022989"/>
    </source>
</evidence>
<keyword evidence="4 7" id="KW-0472">Membrane</keyword>
<evidence type="ECO:0000313" key="10">
    <source>
        <dbReference type="Proteomes" id="UP001274830"/>
    </source>
</evidence>
<comment type="subcellular location">
    <subcellularLocation>
        <location evidence="1">Membrane</location>
        <topology evidence="1">Multi-pass membrane protein</topology>
    </subcellularLocation>
</comment>
<comment type="caution">
    <text evidence="9">The sequence shown here is derived from an EMBL/GenBank/DDBJ whole genome shotgun (WGS) entry which is preliminary data.</text>
</comment>
<evidence type="ECO:0000256" key="1">
    <source>
        <dbReference type="ARBA" id="ARBA00004141"/>
    </source>
</evidence>
<feature type="transmembrane region" description="Helical" evidence="7">
    <location>
        <begin position="9"/>
        <end position="27"/>
    </location>
</feature>
<evidence type="ECO:0000259" key="8">
    <source>
        <dbReference type="Pfam" id="PF20684"/>
    </source>
</evidence>
<evidence type="ECO:0000256" key="6">
    <source>
        <dbReference type="SAM" id="MobiDB-lite"/>
    </source>
</evidence>
<feature type="region of interest" description="Disordered" evidence="6">
    <location>
        <begin position="299"/>
        <end position="319"/>
    </location>
</feature>
<evidence type="ECO:0000313" key="9">
    <source>
        <dbReference type="EMBL" id="KAK3674979.1"/>
    </source>
</evidence>
<feature type="region of interest" description="Disordered" evidence="6">
    <location>
        <begin position="251"/>
        <end position="274"/>
    </location>
</feature>
<gene>
    <name evidence="9" type="ORF">LTR78_005323</name>
</gene>
<name>A0AAE0WNB6_9PEZI</name>
<feature type="compositionally biased region" description="Low complexity" evidence="6">
    <location>
        <begin position="251"/>
        <end position="262"/>
    </location>
</feature>
<dbReference type="InterPro" id="IPR052337">
    <property type="entry name" value="SAT4-like"/>
</dbReference>
<reference evidence="9" key="1">
    <citation type="submission" date="2023-07" db="EMBL/GenBank/DDBJ databases">
        <title>Black Yeasts Isolated from many extreme environments.</title>
        <authorList>
            <person name="Coleine C."/>
            <person name="Stajich J.E."/>
            <person name="Selbmann L."/>
        </authorList>
    </citation>
    <scope>NUCLEOTIDE SEQUENCE</scope>
    <source>
        <strain evidence="9">CCFEE 5485</strain>
    </source>
</reference>
<dbReference type="InterPro" id="IPR049326">
    <property type="entry name" value="Rhodopsin_dom_fungi"/>
</dbReference>
<dbReference type="PANTHER" id="PTHR33048">
    <property type="entry name" value="PTH11-LIKE INTEGRAL MEMBRANE PROTEIN (AFU_ORTHOLOGUE AFUA_5G11245)"/>
    <property type="match status" value="1"/>
</dbReference>
<accession>A0AAE0WNB6</accession>
<keyword evidence="3 7" id="KW-1133">Transmembrane helix</keyword>
<evidence type="ECO:0000256" key="7">
    <source>
        <dbReference type="SAM" id="Phobius"/>
    </source>
</evidence>
<feature type="domain" description="Rhodopsin" evidence="8">
    <location>
        <begin position="9"/>
        <end position="236"/>
    </location>
</feature>
<organism evidence="9 10">
    <name type="scientific">Recurvomyces mirabilis</name>
    <dbReference type="NCBI Taxonomy" id="574656"/>
    <lineage>
        <taxon>Eukaryota</taxon>
        <taxon>Fungi</taxon>
        <taxon>Dikarya</taxon>
        <taxon>Ascomycota</taxon>
        <taxon>Pezizomycotina</taxon>
        <taxon>Dothideomycetes</taxon>
        <taxon>Dothideomycetidae</taxon>
        <taxon>Mycosphaerellales</taxon>
        <taxon>Teratosphaeriaceae</taxon>
        <taxon>Recurvomyces</taxon>
    </lineage>
</organism>
<keyword evidence="2 7" id="KW-0812">Transmembrane</keyword>